<feature type="domain" description="HTH myb-type" evidence="8">
    <location>
        <begin position="52"/>
        <end position="95"/>
    </location>
</feature>
<dbReference type="AlphaFoldDB" id="A0A6P8CMY0"/>
<dbReference type="InterPro" id="IPR017930">
    <property type="entry name" value="Myb_dom"/>
</dbReference>
<dbReference type="PROSITE" id="PS51294">
    <property type="entry name" value="HTH_MYB"/>
    <property type="match status" value="3"/>
</dbReference>
<dbReference type="OrthoDB" id="2143914at2759"/>
<dbReference type="GO" id="GO:0005634">
    <property type="term" value="C:nucleus"/>
    <property type="evidence" value="ECO:0007669"/>
    <property type="project" value="UniProtKB-SubCell"/>
</dbReference>
<dbReference type="PROSITE" id="PS50090">
    <property type="entry name" value="MYB_LIKE"/>
    <property type="match status" value="3"/>
</dbReference>
<reference evidence="9" key="1">
    <citation type="journal article" date="2020" name="Plant Biotechnol. J.">
        <title>The pomegranate (Punica granatum L.) draft genome dissects genetic divergence between soft- and hard-seeded cultivars.</title>
        <authorList>
            <person name="Luo X."/>
            <person name="Li H."/>
            <person name="Wu Z."/>
            <person name="Yao W."/>
            <person name="Zhao P."/>
            <person name="Cao D."/>
            <person name="Yu H."/>
            <person name="Li K."/>
            <person name="Poudel K."/>
            <person name="Zhao D."/>
            <person name="Zhang F."/>
            <person name="Xia X."/>
            <person name="Chen L."/>
            <person name="Wang Q."/>
            <person name="Jing D."/>
            <person name="Cao S."/>
        </authorList>
    </citation>
    <scope>NUCLEOTIDE SEQUENCE [LARGE SCALE GENOMIC DNA]</scope>
</reference>
<dbReference type="Gene3D" id="1.10.10.60">
    <property type="entry name" value="Homeodomain-like"/>
    <property type="match status" value="3"/>
</dbReference>
<dbReference type="CDD" id="cd00167">
    <property type="entry name" value="SANT"/>
    <property type="match status" value="3"/>
</dbReference>
<dbReference type="PANTHER" id="PTHR45614:SF252">
    <property type="entry name" value="TRANSCRIPTION FACTOR MYB3R-2-LIKE"/>
    <property type="match status" value="1"/>
</dbReference>
<reference evidence="10 11" key="2">
    <citation type="submission" date="2025-04" db="UniProtKB">
        <authorList>
            <consortium name="RefSeq"/>
        </authorList>
    </citation>
    <scope>IDENTIFICATION</scope>
    <source>
        <tissue evidence="10 11">Leaf</tissue>
    </source>
</reference>
<evidence type="ECO:0000256" key="4">
    <source>
        <dbReference type="ARBA" id="ARBA00023125"/>
    </source>
</evidence>
<dbReference type="GO" id="GO:0000981">
    <property type="term" value="F:DNA-binding transcription factor activity, RNA polymerase II-specific"/>
    <property type="evidence" value="ECO:0007669"/>
    <property type="project" value="TreeGrafter"/>
</dbReference>
<keyword evidence="4" id="KW-0238">DNA-binding</keyword>
<dbReference type="InterPro" id="IPR050560">
    <property type="entry name" value="MYB_TF"/>
</dbReference>
<dbReference type="FunFam" id="1.10.10.60:FF:000010">
    <property type="entry name" value="Transcriptional activator Myb isoform A"/>
    <property type="match status" value="1"/>
</dbReference>
<comment type="subcellular location">
    <subcellularLocation>
        <location evidence="1">Nucleus</location>
    </subcellularLocation>
</comment>
<proteinExistence type="predicted"/>
<dbReference type="RefSeq" id="XP_031382691.1">
    <property type="nucleotide sequence ID" value="XM_031526831.1"/>
</dbReference>
<evidence type="ECO:0000313" key="10">
    <source>
        <dbReference type="RefSeq" id="XP_031382691.1"/>
    </source>
</evidence>
<dbReference type="SUPFAM" id="SSF46689">
    <property type="entry name" value="Homeodomain-like"/>
    <property type="match status" value="2"/>
</dbReference>
<dbReference type="InterPro" id="IPR009057">
    <property type="entry name" value="Homeodomain-like_sf"/>
</dbReference>
<dbReference type="GO" id="GO:0000978">
    <property type="term" value="F:RNA polymerase II cis-regulatory region sequence-specific DNA binding"/>
    <property type="evidence" value="ECO:0007669"/>
    <property type="project" value="TreeGrafter"/>
</dbReference>
<evidence type="ECO:0000313" key="11">
    <source>
        <dbReference type="RefSeq" id="XP_031382705.1"/>
    </source>
</evidence>
<dbReference type="SMART" id="SM00717">
    <property type="entry name" value="SANT"/>
    <property type="match status" value="3"/>
</dbReference>
<evidence type="ECO:0000256" key="3">
    <source>
        <dbReference type="ARBA" id="ARBA00023015"/>
    </source>
</evidence>
<keyword evidence="9" id="KW-1185">Reference proteome</keyword>
<evidence type="ECO:0000256" key="1">
    <source>
        <dbReference type="ARBA" id="ARBA00004123"/>
    </source>
</evidence>
<dbReference type="PANTHER" id="PTHR45614">
    <property type="entry name" value="MYB PROTEIN-RELATED"/>
    <property type="match status" value="1"/>
</dbReference>
<evidence type="ECO:0000256" key="6">
    <source>
        <dbReference type="ARBA" id="ARBA00023242"/>
    </source>
</evidence>
<dbReference type="GeneID" id="116196897"/>
<name>A0A6P8CMY0_PUNGR</name>
<feature type="domain" description="HTH myb-type" evidence="8">
    <location>
        <begin position="96"/>
        <end position="151"/>
    </location>
</feature>
<gene>
    <name evidence="10 11" type="primary">LOC116196897</name>
</gene>
<feature type="domain" description="Myb-like" evidence="7">
    <location>
        <begin position="52"/>
        <end position="95"/>
    </location>
</feature>
<evidence type="ECO:0000256" key="5">
    <source>
        <dbReference type="ARBA" id="ARBA00023163"/>
    </source>
</evidence>
<accession>A0A6P8CMY0</accession>
<evidence type="ECO:0000259" key="7">
    <source>
        <dbReference type="PROSITE" id="PS50090"/>
    </source>
</evidence>
<keyword evidence="2" id="KW-0677">Repeat</keyword>
<protein>
    <submittedName>
        <fullName evidence="10 11">Transcription factor MYB3R-2-like</fullName>
    </submittedName>
</protein>
<organism evidence="9 10">
    <name type="scientific">Punica granatum</name>
    <name type="common">Pomegranate</name>
    <dbReference type="NCBI Taxonomy" id="22663"/>
    <lineage>
        <taxon>Eukaryota</taxon>
        <taxon>Viridiplantae</taxon>
        <taxon>Streptophyta</taxon>
        <taxon>Embryophyta</taxon>
        <taxon>Tracheophyta</taxon>
        <taxon>Spermatophyta</taxon>
        <taxon>Magnoliopsida</taxon>
        <taxon>eudicotyledons</taxon>
        <taxon>Gunneridae</taxon>
        <taxon>Pentapetalae</taxon>
        <taxon>rosids</taxon>
        <taxon>malvids</taxon>
        <taxon>Myrtales</taxon>
        <taxon>Lythraceae</taxon>
        <taxon>Punica</taxon>
    </lineage>
</organism>
<dbReference type="Proteomes" id="UP000515151">
    <property type="component" value="Chromosome 1"/>
</dbReference>
<evidence type="ECO:0000313" key="9">
    <source>
        <dbReference type="Proteomes" id="UP000515151"/>
    </source>
</evidence>
<evidence type="ECO:0000259" key="8">
    <source>
        <dbReference type="PROSITE" id="PS51294"/>
    </source>
</evidence>
<keyword evidence="5" id="KW-0804">Transcription</keyword>
<evidence type="ECO:0000256" key="2">
    <source>
        <dbReference type="ARBA" id="ARBA00022737"/>
    </source>
</evidence>
<dbReference type="RefSeq" id="XP_031382705.1">
    <property type="nucleotide sequence ID" value="XM_031526845.1"/>
</dbReference>
<keyword evidence="3" id="KW-0805">Transcription regulation</keyword>
<dbReference type="InterPro" id="IPR001005">
    <property type="entry name" value="SANT/Myb"/>
</dbReference>
<feature type="domain" description="Myb-like" evidence="7">
    <location>
        <begin position="148"/>
        <end position="198"/>
    </location>
</feature>
<dbReference type="Pfam" id="PF00249">
    <property type="entry name" value="Myb_DNA-binding"/>
    <property type="match status" value="3"/>
</dbReference>
<keyword evidence="6" id="KW-0539">Nucleus</keyword>
<feature type="domain" description="HTH myb-type" evidence="8">
    <location>
        <begin position="152"/>
        <end position="202"/>
    </location>
</feature>
<sequence>MAKVEEELHVGSLRDARTSGCASFLNGRFNESASTTVFRRSGGPVRRSPCGWTKQEDELLTAAVTTFNGKNWKKIAKCVLGKTRTQCFYRWHKVLNPEVVKGSWTEKEDNQLRELVKQNGARRWAFIAKSLPGRVGKQCRERWYNHLDPTIKKDAWTIEEESVLARCHEVYGNKWTVIARYLPGRTDNSIKNHWNCHMKETFASRSTGCMMDKSETDPEFCSSDISSQILKVKSEEQSPGEEEHLPGRRPLLRDGTVLCPTDLVLGGFYSSVTKSSKSSPTNAVFCGDDTPFGCSLGISLPGAASGNLITSPVQASPSLTCERPESPNRLSLRVPTAKSCSQMLYPCIDSLRSGPTESSGGSSTSAVDFEAPSIMRRTTSKKMARLISSGSVSDYAFKTKTGVSYLQKPGISAAIASLRKCLEHALHASDRPFFKWKSQH</sequence>
<feature type="domain" description="Myb-like" evidence="7">
    <location>
        <begin position="96"/>
        <end position="147"/>
    </location>
</feature>